<dbReference type="SMART" id="SM00267">
    <property type="entry name" value="GGDEF"/>
    <property type="match status" value="1"/>
</dbReference>
<feature type="transmembrane region" description="Helical" evidence="2">
    <location>
        <begin position="6"/>
        <end position="28"/>
    </location>
</feature>
<dbReference type="GO" id="GO:0005886">
    <property type="term" value="C:plasma membrane"/>
    <property type="evidence" value="ECO:0007669"/>
    <property type="project" value="TreeGrafter"/>
</dbReference>
<feature type="transmembrane region" description="Helical" evidence="2">
    <location>
        <begin position="97"/>
        <end position="118"/>
    </location>
</feature>
<dbReference type="OrthoDB" id="9813903at2"/>
<evidence type="ECO:0000313" key="5">
    <source>
        <dbReference type="Proteomes" id="UP000241829"/>
    </source>
</evidence>
<proteinExistence type="predicted"/>
<dbReference type="GO" id="GO:1902201">
    <property type="term" value="P:negative regulation of bacterial-type flagellum-dependent cell motility"/>
    <property type="evidence" value="ECO:0007669"/>
    <property type="project" value="TreeGrafter"/>
</dbReference>
<evidence type="ECO:0000259" key="3">
    <source>
        <dbReference type="PROSITE" id="PS50887"/>
    </source>
</evidence>
<dbReference type="PROSITE" id="PS50887">
    <property type="entry name" value="GGDEF"/>
    <property type="match status" value="1"/>
</dbReference>
<dbReference type="PANTHER" id="PTHR45138:SF24">
    <property type="entry name" value="DIGUANYLATE CYCLASE DGCC-RELATED"/>
    <property type="match status" value="1"/>
</dbReference>
<feature type="domain" description="GGDEF" evidence="3">
    <location>
        <begin position="255"/>
        <end position="387"/>
    </location>
</feature>
<evidence type="ECO:0000256" key="2">
    <source>
        <dbReference type="SAM" id="Phobius"/>
    </source>
</evidence>
<dbReference type="KEGG" id="melm:C7H73_00055"/>
<dbReference type="InterPro" id="IPR029787">
    <property type="entry name" value="Nucleotide_cyclase"/>
</dbReference>
<dbReference type="GO" id="GO:0052621">
    <property type="term" value="F:diguanylate cyclase activity"/>
    <property type="evidence" value="ECO:0007669"/>
    <property type="project" value="UniProtKB-EC"/>
</dbReference>
<feature type="transmembrane region" description="Helical" evidence="2">
    <location>
        <begin position="124"/>
        <end position="143"/>
    </location>
</feature>
<dbReference type="FunFam" id="3.30.70.270:FF:000001">
    <property type="entry name" value="Diguanylate cyclase domain protein"/>
    <property type="match status" value="1"/>
</dbReference>
<keyword evidence="2" id="KW-0472">Membrane</keyword>
<dbReference type="Gene3D" id="3.30.70.270">
    <property type="match status" value="1"/>
</dbReference>
<accession>A0A2P1NPI6</accession>
<dbReference type="CDD" id="cd01949">
    <property type="entry name" value="GGDEF"/>
    <property type="match status" value="1"/>
</dbReference>
<evidence type="ECO:0000256" key="1">
    <source>
        <dbReference type="ARBA" id="ARBA00012528"/>
    </source>
</evidence>
<evidence type="ECO:0000313" key="4">
    <source>
        <dbReference type="EMBL" id="AVP58917.1"/>
    </source>
</evidence>
<dbReference type="InterPro" id="IPR043128">
    <property type="entry name" value="Rev_trsase/Diguanyl_cyclase"/>
</dbReference>
<dbReference type="Proteomes" id="UP000241829">
    <property type="component" value="Chromosome"/>
</dbReference>
<dbReference type="SUPFAM" id="SSF55073">
    <property type="entry name" value="Nucleotide cyclase"/>
    <property type="match status" value="1"/>
</dbReference>
<dbReference type="EC" id="2.7.7.65" evidence="1"/>
<dbReference type="InterPro" id="IPR000160">
    <property type="entry name" value="GGDEF_dom"/>
</dbReference>
<dbReference type="RefSeq" id="WP_106847468.1">
    <property type="nucleotide sequence ID" value="NZ_CP027792.1"/>
</dbReference>
<dbReference type="AlphaFoldDB" id="A0A2P1NPI6"/>
<sequence>MALDLPSLLIAAAVNLFALSAALPAIMGRDLSPAARSAQRSVLLQAAAWASVLGAAAAADAGRPQLDHLLSTMSVACSALSLWQLHRALGGWLGPRLGRLLVPVLALLIPLGYTLGFGHYAFRVGWSNLLLAVLALLVAASTLRPARPASSCWRLLLLGCLAVMACFTAARGVLGAFTDLYPSFRTPHPVNLAAALALNLCTVLGVVALLTAWREEAEQRLQALALTDGLTGLLNRRGFDQGCAALHAQARRYGWPLTALMLDLDDFKPINDRHGHEAGDRALQLFAQVLRQQTREGDILGRLGGDEFAVLLAHDDARGVQALITRLDAQLQTQALLGLPELVLHFSAGTATLQPGDGTPGALLARADAALYAAKAARPAAVRRSAPTPLHVPE</sequence>
<dbReference type="PANTHER" id="PTHR45138">
    <property type="entry name" value="REGULATORY COMPONENTS OF SENSORY TRANSDUCTION SYSTEM"/>
    <property type="match status" value="1"/>
</dbReference>
<gene>
    <name evidence="4" type="ORF">C7H73_00055</name>
</gene>
<dbReference type="NCBIfam" id="TIGR00254">
    <property type="entry name" value="GGDEF"/>
    <property type="match status" value="1"/>
</dbReference>
<dbReference type="EMBL" id="CP027792">
    <property type="protein sequence ID" value="AVP58917.1"/>
    <property type="molecule type" value="Genomic_DNA"/>
</dbReference>
<dbReference type="GO" id="GO:0043709">
    <property type="term" value="P:cell adhesion involved in single-species biofilm formation"/>
    <property type="evidence" value="ECO:0007669"/>
    <property type="project" value="TreeGrafter"/>
</dbReference>
<organism evidence="4 5">
    <name type="scientific">Pulveribacter suum</name>
    <dbReference type="NCBI Taxonomy" id="2116657"/>
    <lineage>
        <taxon>Bacteria</taxon>
        <taxon>Pseudomonadati</taxon>
        <taxon>Pseudomonadota</taxon>
        <taxon>Betaproteobacteria</taxon>
        <taxon>Burkholderiales</taxon>
        <taxon>Comamonadaceae</taxon>
        <taxon>Pulveribacter</taxon>
    </lineage>
</organism>
<keyword evidence="5" id="KW-1185">Reference proteome</keyword>
<reference evidence="5" key="1">
    <citation type="submission" date="2018-03" db="EMBL/GenBank/DDBJ databases">
        <title>Genome sequencing of Melaminivora sp. strain SC2-7.</title>
        <authorList>
            <person name="Kim S.-J."/>
            <person name="Heo J."/>
            <person name="Ahn J.-H."/>
            <person name="Kwon S.-W."/>
        </authorList>
    </citation>
    <scope>NUCLEOTIDE SEQUENCE [LARGE SCALE GENOMIC DNA]</scope>
    <source>
        <strain evidence="5">SC2-7</strain>
    </source>
</reference>
<protein>
    <recommendedName>
        <fullName evidence="1">diguanylate cyclase</fullName>
        <ecNumber evidence="1">2.7.7.65</ecNumber>
    </recommendedName>
</protein>
<keyword evidence="2" id="KW-0812">Transmembrane</keyword>
<keyword evidence="2" id="KW-1133">Transmembrane helix</keyword>
<name>A0A2P1NPI6_9BURK</name>
<dbReference type="InterPro" id="IPR050469">
    <property type="entry name" value="Diguanylate_Cyclase"/>
</dbReference>
<feature type="transmembrane region" description="Helical" evidence="2">
    <location>
        <begin position="155"/>
        <end position="178"/>
    </location>
</feature>
<feature type="transmembrane region" description="Helical" evidence="2">
    <location>
        <begin position="190"/>
        <end position="213"/>
    </location>
</feature>
<dbReference type="Pfam" id="PF00990">
    <property type="entry name" value="GGDEF"/>
    <property type="match status" value="1"/>
</dbReference>